<dbReference type="InterPro" id="IPR030671">
    <property type="entry name" value="Sec61-beta/Sbh"/>
</dbReference>
<feature type="region of interest" description="Disordered" evidence="1">
    <location>
        <begin position="1"/>
        <end position="57"/>
    </location>
</feature>
<sequence length="75" mass="7583">MPASPSSTSVGGAGRSPAKAIAPRTASGSTVRQRKSTSTTTASRSRNAGANSGGMWRFYTDDSPGIKVIAVSVIL</sequence>
<evidence type="ECO:0000313" key="2">
    <source>
        <dbReference type="EMBL" id="KAK6632416.1"/>
    </source>
</evidence>
<feature type="compositionally biased region" description="Low complexity" evidence="1">
    <location>
        <begin position="36"/>
        <end position="46"/>
    </location>
</feature>
<gene>
    <name evidence="2" type="ORF">RUM44_007458</name>
</gene>
<protein>
    <recommendedName>
        <fullName evidence="4">Protein transport protein Sec61 subunit beta</fullName>
    </recommendedName>
</protein>
<dbReference type="Proteomes" id="UP001359485">
    <property type="component" value="Unassembled WGS sequence"/>
</dbReference>
<feature type="compositionally biased region" description="Polar residues" evidence="1">
    <location>
        <begin position="1"/>
        <end position="10"/>
    </location>
</feature>
<accession>A0ABR1B0V9</accession>
<evidence type="ECO:0008006" key="4">
    <source>
        <dbReference type="Google" id="ProtNLM"/>
    </source>
</evidence>
<comment type="caution">
    <text evidence="2">The sequence shown here is derived from an EMBL/GenBank/DDBJ whole genome shotgun (WGS) entry which is preliminary data.</text>
</comment>
<dbReference type="PANTHER" id="PTHR13509">
    <property type="entry name" value="SEC61 SUBUNIT BETA"/>
    <property type="match status" value="1"/>
</dbReference>
<evidence type="ECO:0000313" key="3">
    <source>
        <dbReference type="Proteomes" id="UP001359485"/>
    </source>
</evidence>
<reference evidence="2 3" key="1">
    <citation type="submission" date="2023-09" db="EMBL/GenBank/DDBJ databases">
        <title>Genomes of two closely related lineages of the louse Polyplax serrata with different host specificities.</title>
        <authorList>
            <person name="Martinu J."/>
            <person name="Tarabai H."/>
            <person name="Stefka J."/>
            <person name="Hypsa V."/>
        </authorList>
    </citation>
    <scope>NUCLEOTIDE SEQUENCE [LARGE SCALE GENOMIC DNA]</scope>
    <source>
        <strain evidence="2">98ZLc_SE</strain>
    </source>
</reference>
<organism evidence="2 3">
    <name type="scientific">Polyplax serrata</name>
    <name type="common">Common mouse louse</name>
    <dbReference type="NCBI Taxonomy" id="468196"/>
    <lineage>
        <taxon>Eukaryota</taxon>
        <taxon>Metazoa</taxon>
        <taxon>Ecdysozoa</taxon>
        <taxon>Arthropoda</taxon>
        <taxon>Hexapoda</taxon>
        <taxon>Insecta</taxon>
        <taxon>Pterygota</taxon>
        <taxon>Neoptera</taxon>
        <taxon>Paraneoptera</taxon>
        <taxon>Psocodea</taxon>
        <taxon>Troctomorpha</taxon>
        <taxon>Phthiraptera</taxon>
        <taxon>Anoplura</taxon>
        <taxon>Polyplacidae</taxon>
        <taxon>Polyplax</taxon>
    </lineage>
</organism>
<proteinExistence type="predicted"/>
<dbReference type="EMBL" id="JAWJWF010000005">
    <property type="protein sequence ID" value="KAK6632416.1"/>
    <property type="molecule type" value="Genomic_DNA"/>
</dbReference>
<name>A0ABR1B0V9_POLSC</name>
<evidence type="ECO:0000256" key="1">
    <source>
        <dbReference type="SAM" id="MobiDB-lite"/>
    </source>
</evidence>
<keyword evidence="3" id="KW-1185">Reference proteome</keyword>